<proteinExistence type="predicted"/>
<feature type="transmembrane region" description="Helical" evidence="2">
    <location>
        <begin position="460"/>
        <end position="480"/>
    </location>
</feature>
<keyword evidence="2" id="KW-0472">Membrane</keyword>
<protein>
    <recommendedName>
        <fullName evidence="6">Prominin</fullName>
    </recommendedName>
</protein>
<feature type="signal peptide" evidence="3">
    <location>
        <begin position="1"/>
        <end position="18"/>
    </location>
</feature>
<feature type="transmembrane region" description="Helical" evidence="2">
    <location>
        <begin position="28"/>
        <end position="53"/>
    </location>
</feature>
<sequence>MLIINFLFFIILLEPINCSPPVYSKMFFGILKILGIAVMGALFIIAWAGICCFKPKIKEDPSIPLTIFHMLAICVVIIASVCIFFGGDKVKKIQKQLDEYESYAKSFIGVIQQASKTSTNNFPQISNHISKITNYSISLKQMTLDYNNTFSDQKGNYRKTFNNIYFNSDDFLKSNLQTMDNSRITILSELMAYTDKYQQYSSSIQNTFQMYSPPSNNLPKRSIISLTRSIQRLTKVNEKNNNYNNDDYEDDDPFDYITSFNVTAYYIYGGIVLAFAFFYIGLFFYSNKCTACCFCFYPIWAMLVGAVGWLATVLVTDNSYKKIRDICAYQRPNKHSNIIKLIFDKNRNLIDQETATILYNSINSESIHKTHELLNLKKLLNPLFESDLNELFKIIKQKEKSLEKIKQTFKNMTETSFSMQNNLNLLSDKIERSVNRTIQKAPIIETWKSCDHLASALNCFIHGGFILFISLILVLFPVCIRRKTMNSFTPKQKKQIDLSTDENI</sequence>
<evidence type="ECO:0000256" key="2">
    <source>
        <dbReference type="SAM" id="Phobius"/>
    </source>
</evidence>
<feature type="coiled-coil region" evidence="1">
    <location>
        <begin position="388"/>
        <end position="415"/>
    </location>
</feature>
<evidence type="ECO:0000256" key="3">
    <source>
        <dbReference type="SAM" id="SignalP"/>
    </source>
</evidence>
<keyword evidence="1" id="KW-0175">Coiled coil</keyword>
<evidence type="ECO:0008006" key="6">
    <source>
        <dbReference type="Google" id="ProtNLM"/>
    </source>
</evidence>
<evidence type="ECO:0000256" key="1">
    <source>
        <dbReference type="SAM" id="Coils"/>
    </source>
</evidence>
<dbReference type="Proteomes" id="UP001470230">
    <property type="component" value="Unassembled WGS sequence"/>
</dbReference>
<gene>
    <name evidence="4" type="ORF">M9Y10_025074</name>
</gene>
<evidence type="ECO:0000313" key="4">
    <source>
        <dbReference type="EMBL" id="KAK8843222.1"/>
    </source>
</evidence>
<reference evidence="4 5" key="1">
    <citation type="submission" date="2024-04" db="EMBL/GenBank/DDBJ databases">
        <title>Tritrichomonas musculus Genome.</title>
        <authorList>
            <person name="Alves-Ferreira E."/>
            <person name="Grigg M."/>
            <person name="Lorenzi H."/>
            <person name="Galac M."/>
        </authorList>
    </citation>
    <scope>NUCLEOTIDE SEQUENCE [LARGE SCALE GENOMIC DNA]</scope>
    <source>
        <strain evidence="4 5">EAF2021</strain>
    </source>
</reference>
<organism evidence="4 5">
    <name type="scientific">Tritrichomonas musculus</name>
    <dbReference type="NCBI Taxonomy" id="1915356"/>
    <lineage>
        <taxon>Eukaryota</taxon>
        <taxon>Metamonada</taxon>
        <taxon>Parabasalia</taxon>
        <taxon>Tritrichomonadida</taxon>
        <taxon>Tritrichomonadidae</taxon>
        <taxon>Tritrichomonas</taxon>
    </lineage>
</organism>
<feature type="transmembrane region" description="Helical" evidence="2">
    <location>
        <begin position="292"/>
        <end position="315"/>
    </location>
</feature>
<feature type="chain" id="PRO_5045915835" description="Prominin" evidence="3">
    <location>
        <begin position="19"/>
        <end position="504"/>
    </location>
</feature>
<dbReference type="EMBL" id="JAPFFF010000035">
    <property type="protein sequence ID" value="KAK8843222.1"/>
    <property type="molecule type" value="Genomic_DNA"/>
</dbReference>
<keyword evidence="2" id="KW-0812">Transmembrane</keyword>
<keyword evidence="2" id="KW-1133">Transmembrane helix</keyword>
<keyword evidence="3" id="KW-0732">Signal</keyword>
<evidence type="ECO:0000313" key="5">
    <source>
        <dbReference type="Proteomes" id="UP001470230"/>
    </source>
</evidence>
<feature type="transmembrane region" description="Helical" evidence="2">
    <location>
        <begin position="265"/>
        <end position="285"/>
    </location>
</feature>
<feature type="transmembrane region" description="Helical" evidence="2">
    <location>
        <begin position="65"/>
        <end position="87"/>
    </location>
</feature>
<accession>A0ABR2HBD3</accession>
<keyword evidence="5" id="KW-1185">Reference proteome</keyword>
<comment type="caution">
    <text evidence="4">The sequence shown here is derived from an EMBL/GenBank/DDBJ whole genome shotgun (WGS) entry which is preliminary data.</text>
</comment>
<name>A0ABR2HBD3_9EUKA</name>